<dbReference type="PANTHER" id="PTHR40866">
    <property type="entry name" value="BED-TYPE DOMAIN-CONTAINING PROTEIN"/>
    <property type="match status" value="1"/>
</dbReference>
<gene>
    <name evidence="1" type="ORF">PHPALM_17370</name>
</gene>
<name>A0A2P4XMD5_9STRA</name>
<evidence type="ECO:0000313" key="2">
    <source>
        <dbReference type="Proteomes" id="UP000237271"/>
    </source>
</evidence>
<keyword evidence="2" id="KW-1185">Reference proteome</keyword>
<protein>
    <recommendedName>
        <fullName evidence="3">HAT C-terminal dimerisation domain-containing protein</fullName>
    </recommendedName>
</protein>
<reference evidence="1 2" key="1">
    <citation type="journal article" date="2017" name="Genome Biol. Evol.">
        <title>Phytophthora megakarya and P. palmivora, closely related causal agents of cacao black pod rot, underwent increases in genome sizes and gene numbers by different mechanisms.</title>
        <authorList>
            <person name="Ali S.S."/>
            <person name="Shao J."/>
            <person name="Lary D.J."/>
            <person name="Kronmiller B."/>
            <person name="Shen D."/>
            <person name="Strem M.D."/>
            <person name="Amoako-Attah I."/>
            <person name="Akrofi A.Y."/>
            <person name="Begoude B.A."/>
            <person name="Ten Hoopen G.M."/>
            <person name="Coulibaly K."/>
            <person name="Kebe B.I."/>
            <person name="Melnick R.L."/>
            <person name="Guiltinan M.J."/>
            <person name="Tyler B.M."/>
            <person name="Meinhardt L.W."/>
            <person name="Bailey B.A."/>
        </authorList>
    </citation>
    <scope>NUCLEOTIDE SEQUENCE [LARGE SCALE GENOMIC DNA]</scope>
    <source>
        <strain evidence="2">sbr112.9</strain>
    </source>
</reference>
<organism evidence="1 2">
    <name type="scientific">Phytophthora palmivora</name>
    <dbReference type="NCBI Taxonomy" id="4796"/>
    <lineage>
        <taxon>Eukaryota</taxon>
        <taxon>Sar</taxon>
        <taxon>Stramenopiles</taxon>
        <taxon>Oomycota</taxon>
        <taxon>Peronosporomycetes</taxon>
        <taxon>Peronosporales</taxon>
        <taxon>Peronosporaceae</taxon>
        <taxon>Phytophthora</taxon>
    </lineage>
</organism>
<accession>A0A2P4XMD5</accession>
<comment type="caution">
    <text evidence="1">The sequence shown here is derived from an EMBL/GenBank/DDBJ whole genome shotgun (WGS) entry which is preliminary data.</text>
</comment>
<dbReference type="SUPFAM" id="SSF53098">
    <property type="entry name" value="Ribonuclease H-like"/>
    <property type="match status" value="1"/>
</dbReference>
<dbReference type="InterPro" id="IPR012337">
    <property type="entry name" value="RNaseH-like_sf"/>
</dbReference>
<sequence>MVGFIDDKTRKIFSWTDMLLSCNFPFSFRESEAASNYVKIGSLSTDSPVKYMRLLVCEVETVIASILPKSFEIIFDGWTFRPEHYVAVFASFRHDGKTHNILIAMAPIIDDEVDDHTTSSHFLDTILSYYGHSKSSIAYIVDDNCPVNCAVADQLKVPTVGCASHRLNLAVNLLLADDDDLLEKIQKLMCKLKNSLLEAAKLRRKTLLRPVLRQDTRWSSTYAMVARYFELKEYLDNDDDDDELVVSIPTRREEKQLYSILNNLKIADEITVLDVRDLFDALIAQNPEVARYLDAEAAIVKCVDFERACINVLLGSEELMSVREIAMLEPLVAGAAPPLGSSVPPPVDQGFAALALERASRLRQTTPRFVDHVAMTAPTSNIVERFFSQAMAVVGMHRQAMPPMYLESILFLKVNRKYWNAATVRKVVRREQ</sequence>
<proteinExistence type="predicted"/>
<dbReference type="Proteomes" id="UP000237271">
    <property type="component" value="Unassembled WGS sequence"/>
</dbReference>
<dbReference type="AlphaFoldDB" id="A0A2P4XMD5"/>
<dbReference type="EMBL" id="NCKW01009545">
    <property type="protein sequence ID" value="POM66721.1"/>
    <property type="molecule type" value="Genomic_DNA"/>
</dbReference>
<evidence type="ECO:0000313" key="1">
    <source>
        <dbReference type="EMBL" id="POM66721.1"/>
    </source>
</evidence>
<evidence type="ECO:0008006" key="3">
    <source>
        <dbReference type="Google" id="ProtNLM"/>
    </source>
</evidence>
<dbReference type="OrthoDB" id="104687at2759"/>
<dbReference type="PANTHER" id="PTHR40866:SF1">
    <property type="entry name" value="BED-TYPE DOMAIN-CONTAINING PROTEIN"/>
    <property type="match status" value="1"/>
</dbReference>